<feature type="transmembrane region" description="Helical" evidence="6">
    <location>
        <begin position="47"/>
        <end position="68"/>
    </location>
</feature>
<dbReference type="InterPro" id="IPR008952">
    <property type="entry name" value="Tetraspanin_EC2_sf"/>
</dbReference>
<organism evidence="7 8">
    <name type="scientific">Myriangium duriaei CBS 260.36</name>
    <dbReference type="NCBI Taxonomy" id="1168546"/>
    <lineage>
        <taxon>Eukaryota</taxon>
        <taxon>Fungi</taxon>
        <taxon>Dikarya</taxon>
        <taxon>Ascomycota</taxon>
        <taxon>Pezizomycotina</taxon>
        <taxon>Dothideomycetes</taxon>
        <taxon>Dothideomycetidae</taxon>
        <taxon>Myriangiales</taxon>
        <taxon>Myriangiaceae</taxon>
        <taxon>Myriangium</taxon>
    </lineage>
</organism>
<dbReference type="Gene3D" id="1.10.1450.10">
    <property type="entry name" value="Tetraspanin"/>
    <property type="match status" value="1"/>
</dbReference>
<evidence type="ECO:0000256" key="1">
    <source>
        <dbReference type="ARBA" id="ARBA00004141"/>
    </source>
</evidence>
<evidence type="ECO:0000256" key="4">
    <source>
        <dbReference type="ARBA" id="ARBA00023136"/>
    </source>
</evidence>
<dbReference type="EMBL" id="ML996084">
    <property type="protein sequence ID" value="KAF2154293.1"/>
    <property type="molecule type" value="Genomic_DNA"/>
</dbReference>
<protein>
    <recommendedName>
        <fullName evidence="9">Tetraspanin Tsp3</fullName>
    </recommendedName>
</protein>
<feature type="transmembrane region" description="Helical" evidence="6">
    <location>
        <begin position="190"/>
        <end position="211"/>
    </location>
</feature>
<dbReference type="Proteomes" id="UP000799439">
    <property type="component" value="Unassembled WGS sequence"/>
</dbReference>
<reference evidence="7" key="1">
    <citation type="journal article" date="2020" name="Stud. Mycol.">
        <title>101 Dothideomycetes genomes: a test case for predicting lifestyles and emergence of pathogens.</title>
        <authorList>
            <person name="Haridas S."/>
            <person name="Albert R."/>
            <person name="Binder M."/>
            <person name="Bloem J."/>
            <person name="Labutti K."/>
            <person name="Salamov A."/>
            <person name="Andreopoulos B."/>
            <person name="Baker S."/>
            <person name="Barry K."/>
            <person name="Bills G."/>
            <person name="Bluhm B."/>
            <person name="Cannon C."/>
            <person name="Castanera R."/>
            <person name="Culley D."/>
            <person name="Daum C."/>
            <person name="Ezra D."/>
            <person name="Gonzalez J."/>
            <person name="Henrissat B."/>
            <person name="Kuo A."/>
            <person name="Liang C."/>
            <person name="Lipzen A."/>
            <person name="Lutzoni F."/>
            <person name="Magnuson J."/>
            <person name="Mondo S."/>
            <person name="Nolan M."/>
            <person name="Ohm R."/>
            <person name="Pangilinan J."/>
            <person name="Park H.-J."/>
            <person name="Ramirez L."/>
            <person name="Alfaro M."/>
            <person name="Sun H."/>
            <person name="Tritt A."/>
            <person name="Yoshinaga Y."/>
            <person name="Zwiers L.-H."/>
            <person name="Turgeon B."/>
            <person name="Goodwin S."/>
            <person name="Spatafora J."/>
            <person name="Crous P."/>
            <person name="Grigoriev I."/>
        </authorList>
    </citation>
    <scope>NUCLEOTIDE SEQUENCE</scope>
    <source>
        <strain evidence="7">CBS 260.36</strain>
    </source>
</reference>
<keyword evidence="4 6" id="KW-0472">Membrane</keyword>
<sequence length="284" mass="30963">MALKRRQIAIILSVIYLGILTIVAAYASHSSNAYHLPIPNSLSALTLALPPIAGLTIETSNALSLALSTSPKHRQTAKSTIPPILLPGTLTVALLLIYQTVIATLAGTKITPVAALDGGLREKWSQMWEAREDKWLDRLQERFRCCGLNGPGDMSVPFGQATCRPNRHGEVYQRGCLGPWRGEQRLVGGLMLWVAIGVFLWMAVVVATPVAQPKALRKVLQPPAQAPLGDGQAEEGRYRDDVEDDGVDDASVRREINALNSESDLARLVEGNRTRSSKYTEHIN</sequence>
<dbReference type="Pfam" id="PF00335">
    <property type="entry name" value="Tetraspanin"/>
    <property type="match status" value="1"/>
</dbReference>
<evidence type="ECO:0008006" key="9">
    <source>
        <dbReference type="Google" id="ProtNLM"/>
    </source>
</evidence>
<accession>A0A9P4J8B9</accession>
<keyword evidence="8" id="KW-1185">Reference proteome</keyword>
<evidence type="ECO:0000256" key="2">
    <source>
        <dbReference type="ARBA" id="ARBA00022692"/>
    </source>
</evidence>
<feature type="transmembrane region" description="Helical" evidence="6">
    <location>
        <begin position="80"/>
        <end position="98"/>
    </location>
</feature>
<evidence type="ECO:0000313" key="8">
    <source>
        <dbReference type="Proteomes" id="UP000799439"/>
    </source>
</evidence>
<dbReference type="OrthoDB" id="71600at2759"/>
<dbReference type="GO" id="GO:0016020">
    <property type="term" value="C:membrane"/>
    <property type="evidence" value="ECO:0007669"/>
    <property type="project" value="UniProtKB-SubCell"/>
</dbReference>
<keyword evidence="3 6" id="KW-1133">Transmembrane helix</keyword>
<gene>
    <name evidence="7" type="ORF">K461DRAFT_292953</name>
</gene>
<comment type="subcellular location">
    <subcellularLocation>
        <location evidence="1">Membrane</location>
        <topology evidence="1">Multi-pass membrane protein</topology>
    </subcellularLocation>
</comment>
<dbReference type="AlphaFoldDB" id="A0A9P4J8B9"/>
<feature type="region of interest" description="Disordered" evidence="5">
    <location>
        <begin position="223"/>
        <end position="254"/>
    </location>
</feature>
<evidence type="ECO:0000313" key="7">
    <source>
        <dbReference type="EMBL" id="KAF2154293.1"/>
    </source>
</evidence>
<evidence type="ECO:0000256" key="5">
    <source>
        <dbReference type="SAM" id="MobiDB-lite"/>
    </source>
</evidence>
<evidence type="ECO:0000256" key="3">
    <source>
        <dbReference type="ARBA" id="ARBA00022989"/>
    </source>
</evidence>
<dbReference type="SUPFAM" id="SSF48652">
    <property type="entry name" value="Tetraspanin"/>
    <property type="match status" value="1"/>
</dbReference>
<evidence type="ECO:0000256" key="6">
    <source>
        <dbReference type="SAM" id="Phobius"/>
    </source>
</evidence>
<feature type="transmembrane region" description="Helical" evidence="6">
    <location>
        <begin position="7"/>
        <end position="27"/>
    </location>
</feature>
<name>A0A9P4J8B9_9PEZI</name>
<comment type="caution">
    <text evidence="7">The sequence shown here is derived from an EMBL/GenBank/DDBJ whole genome shotgun (WGS) entry which is preliminary data.</text>
</comment>
<keyword evidence="2 6" id="KW-0812">Transmembrane</keyword>
<proteinExistence type="predicted"/>
<dbReference type="InterPro" id="IPR018499">
    <property type="entry name" value="Tetraspanin/Peripherin"/>
</dbReference>